<gene>
    <name evidence="4" type="primary">ybbC</name>
    <name evidence="4" type="ORF">AOE01nite_12160</name>
</gene>
<organism evidence="4 5">
    <name type="scientific">Acetobacter oeni</name>
    <dbReference type="NCBI Taxonomy" id="304077"/>
    <lineage>
        <taxon>Bacteria</taxon>
        <taxon>Pseudomonadati</taxon>
        <taxon>Pseudomonadota</taxon>
        <taxon>Alphaproteobacteria</taxon>
        <taxon>Acetobacterales</taxon>
        <taxon>Acetobacteraceae</taxon>
        <taxon>Acetobacter</taxon>
    </lineage>
</organism>
<dbReference type="GO" id="GO:0033922">
    <property type="term" value="F:peptidoglycan beta-N-acetylmuramidase activity"/>
    <property type="evidence" value="ECO:0007669"/>
    <property type="project" value="InterPro"/>
</dbReference>
<dbReference type="RefSeq" id="WP_146887136.1">
    <property type="nucleotide sequence ID" value="NZ_BJYG01000013.1"/>
</dbReference>
<evidence type="ECO:0000313" key="5">
    <source>
        <dbReference type="Proteomes" id="UP000321746"/>
    </source>
</evidence>
<dbReference type="PANTHER" id="PTHR42915">
    <property type="entry name" value="HYPOTHETICAL 460 KDA PROTEIN IN FEUA-SIGW INTERGENIC REGION [PRECURSOR]"/>
    <property type="match status" value="1"/>
</dbReference>
<accession>A0A511XJ70</accession>
<name>A0A511XJ70_9PROT</name>
<dbReference type="PIRSF" id="PIRSF016719">
    <property type="entry name" value="UCP016719"/>
    <property type="match status" value="1"/>
</dbReference>
<dbReference type="InterPro" id="IPR008302">
    <property type="entry name" value="NamZ"/>
</dbReference>
<keyword evidence="1" id="KW-0732">Signal</keyword>
<dbReference type="OrthoDB" id="9801061at2"/>
<evidence type="ECO:0000259" key="3">
    <source>
        <dbReference type="Pfam" id="PF20732"/>
    </source>
</evidence>
<dbReference type="InterPro" id="IPR048502">
    <property type="entry name" value="NamZ_N"/>
</dbReference>
<dbReference type="Proteomes" id="UP000321746">
    <property type="component" value="Unassembled WGS sequence"/>
</dbReference>
<evidence type="ECO:0000259" key="2">
    <source>
        <dbReference type="Pfam" id="PF07075"/>
    </source>
</evidence>
<sequence length="418" mass="45624">MKISRRATCLSASAGLLTRNLPARANPSTCPSSVRIKTGLDSLLSENRGRLTGKKTGLVANPASVDSHLTHIADLLHEMPDVHLAAIFGPEHGFRGSAEAGSSEARTTDSRTGVPVFDIYMLSGPRLDAVLSASGIDLLLFDIQDVGARFYTYIWTLFDIMQSCARLSIPVLVTDRPNPISGLHPFGPVLDPAFSSFVGRAPIALRHAMTIGELAIYFNNHFIHLHKADLTVLPMQGWTRGLFFDQTDLPWVAPSPNMPTPETAIVYPGTCLFEGTVLSVGRGTAQPFLTLGGPEVDATRWIQALRAASLPGVLFRETWFSPSASVDRNMKLHGLNMVLTDRPAFDPVLTGLTMLTTARPLATAPFWRDNGTPFDRLCGTDTVRRHIDTGTSPANIVASWKKELNLFLQRREKVLLYA</sequence>
<dbReference type="InterPro" id="IPR048503">
    <property type="entry name" value="NamZ_C"/>
</dbReference>
<dbReference type="AlphaFoldDB" id="A0A511XJ70"/>
<protein>
    <recommendedName>
        <fullName evidence="6">DUF1343 domain-containing protein</fullName>
    </recommendedName>
</protein>
<keyword evidence="5" id="KW-1185">Reference proteome</keyword>
<evidence type="ECO:0008006" key="6">
    <source>
        <dbReference type="Google" id="ProtNLM"/>
    </source>
</evidence>
<proteinExistence type="predicted"/>
<dbReference type="EMBL" id="BJYG01000013">
    <property type="protein sequence ID" value="GEN62992.1"/>
    <property type="molecule type" value="Genomic_DNA"/>
</dbReference>
<dbReference type="Pfam" id="PF20732">
    <property type="entry name" value="NamZ_C"/>
    <property type="match status" value="1"/>
</dbReference>
<reference evidence="4 5" key="1">
    <citation type="submission" date="2019-07" db="EMBL/GenBank/DDBJ databases">
        <title>Whole genome shotgun sequence of Acetobacter oeni NBRC 105207.</title>
        <authorList>
            <person name="Hosoyama A."/>
            <person name="Uohara A."/>
            <person name="Ohji S."/>
            <person name="Ichikawa N."/>
        </authorList>
    </citation>
    <scope>NUCLEOTIDE SEQUENCE [LARGE SCALE GENOMIC DNA]</scope>
    <source>
        <strain evidence="4 5">NBRC 105207</strain>
    </source>
</reference>
<dbReference type="Gene3D" id="3.90.1150.140">
    <property type="match status" value="1"/>
</dbReference>
<feature type="domain" description="Peptidoglycan beta-N-acetylmuramidase NamZ N-terminal" evidence="2">
    <location>
        <begin position="57"/>
        <end position="261"/>
    </location>
</feature>
<comment type="caution">
    <text evidence="4">The sequence shown here is derived from an EMBL/GenBank/DDBJ whole genome shotgun (WGS) entry which is preliminary data.</text>
</comment>
<evidence type="ECO:0000256" key="1">
    <source>
        <dbReference type="SAM" id="SignalP"/>
    </source>
</evidence>
<dbReference type="Gene3D" id="3.40.50.12170">
    <property type="entry name" value="Uncharacterised protein PF07075, DUF1343"/>
    <property type="match status" value="1"/>
</dbReference>
<dbReference type="Pfam" id="PF07075">
    <property type="entry name" value="NamZ_N"/>
    <property type="match status" value="1"/>
</dbReference>
<feature type="domain" description="Peptidoglycan beta-N-acetylmuramidase NamZ C-terminal" evidence="3">
    <location>
        <begin position="265"/>
        <end position="417"/>
    </location>
</feature>
<feature type="chain" id="PRO_5021742311" description="DUF1343 domain-containing protein" evidence="1">
    <location>
        <begin position="26"/>
        <end position="418"/>
    </location>
</feature>
<feature type="signal peptide" evidence="1">
    <location>
        <begin position="1"/>
        <end position="25"/>
    </location>
</feature>
<dbReference type="PANTHER" id="PTHR42915:SF1">
    <property type="entry name" value="PEPTIDOGLYCAN BETA-N-ACETYLMURAMIDASE NAMZ"/>
    <property type="match status" value="1"/>
</dbReference>
<evidence type="ECO:0000313" key="4">
    <source>
        <dbReference type="EMBL" id="GEN62992.1"/>
    </source>
</evidence>